<feature type="transmembrane region" description="Helical" evidence="1">
    <location>
        <begin position="126"/>
        <end position="148"/>
    </location>
</feature>
<keyword evidence="1" id="KW-0812">Transmembrane</keyword>
<name>A0A645G7A2_9ZZZZ</name>
<keyword evidence="1" id="KW-1133">Transmembrane helix</keyword>
<reference evidence="2" key="1">
    <citation type="submission" date="2019-08" db="EMBL/GenBank/DDBJ databases">
        <authorList>
            <person name="Kucharzyk K."/>
            <person name="Murdoch R.W."/>
            <person name="Higgins S."/>
            <person name="Loffler F."/>
        </authorList>
    </citation>
    <scope>NUCLEOTIDE SEQUENCE</scope>
</reference>
<keyword evidence="1" id="KW-0472">Membrane</keyword>
<dbReference type="AlphaFoldDB" id="A0A645G7A2"/>
<accession>A0A645G7A2</accession>
<evidence type="ECO:0000313" key="2">
    <source>
        <dbReference type="EMBL" id="MPN19813.1"/>
    </source>
</evidence>
<sequence>MQMQRNLGVEPAEITHHLRQGIACLGMRGSNRQAAALAGVEVIARATQIVGFQQHALDNRQQGRAGRRQPRQTLAGAHKDIDAQFLLELANLPAHAGLRSVEHGRHFGQIEATPCRFADRTQLLKIHILMAGGTACGCASRLFLFVFVGCSNRPAQTRSRHTRPARQSACLF</sequence>
<proteinExistence type="predicted"/>
<protein>
    <submittedName>
        <fullName evidence="2">Uncharacterized protein</fullName>
    </submittedName>
</protein>
<organism evidence="2">
    <name type="scientific">bioreactor metagenome</name>
    <dbReference type="NCBI Taxonomy" id="1076179"/>
    <lineage>
        <taxon>unclassified sequences</taxon>
        <taxon>metagenomes</taxon>
        <taxon>ecological metagenomes</taxon>
    </lineage>
</organism>
<gene>
    <name evidence="2" type="ORF">SDC9_167185</name>
</gene>
<comment type="caution">
    <text evidence="2">The sequence shown here is derived from an EMBL/GenBank/DDBJ whole genome shotgun (WGS) entry which is preliminary data.</text>
</comment>
<evidence type="ECO:0000256" key="1">
    <source>
        <dbReference type="SAM" id="Phobius"/>
    </source>
</evidence>
<dbReference type="EMBL" id="VSSQ01067423">
    <property type="protein sequence ID" value="MPN19813.1"/>
    <property type="molecule type" value="Genomic_DNA"/>
</dbReference>